<reference evidence="1 2" key="1">
    <citation type="submission" date="2024-01" db="EMBL/GenBank/DDBJ databases">
        <title>The genomes of 5 underutilized Papilionoideae crops provide insights into root nodulation and disease resistanc.</title>
        <authorList>
            <person name="Yuan L."/>
        </authorList>
    </citation>
    <scope>NUCLEOTIDE SEQUENCE [LARGE SCALE GENOMIC DNA]</scope>
    <source>
        <strain evidence="1">ZHUSHIDOU_FW_LH</strain>
        <tissue evidence="1">Leaf</tissue>
    </source>
</reference>
<evidence type="ECO:0000313" key="1">
    <source>
        <dbReference type="EMBL" id="KAK7267182.1"/>
    </source>
</evidence>
<protein>
    <submittedName>
        <fullName evidence="1">Uncharacterized protein</fullName>
    </submittedName>
</protein>
<dbReference type="Proteomes" id="UP001372338">
    <property type="component" value="Unassembled WGS sequence"/>
</dbReference>
<dbReference type="EMBL" id="JAYWIO010000004">
    <property type="protein sequence ID" value="KAK7267182.1"/>
    <property type="molecule type" value="Genomic_DNA"/>
</dbReference>
<organism evidence="1 2">
    <name type="scientific">Crotalaria pallida</name>
    <name type="common">Smooth rattlebox</name>
    <name type="synonym">Crotalaria striata</name>
    <dbReference type="NCBI Taxonomy" id="3830"/>
    <lineage>
        <taxon>Eukaryota</taxon>
        <taxon>Viridiplantae</taxon>
        <taxon>Streptophyta</taxon>
        <taxon>Embryophyta</taxon>
        <taxon>Tracheophyta</taxon>
        <taxon>Spermatophyta</taxon>
        <taxon>Magnoliopsida</taxon>
        <taxon>eudicotyledons</taxon>
        <taxon>Gunneridae</taxon>
        <taxon>Pentapetalae</taxon>
        <taxon>rosids</taxon>
        <taxon>fabids</taxon>
        <taxon>Fabales</taxon>
        <taxon>Fabaceae</taxon>
        <taxon>Papilionoideae</taxon>
        <taxon>50 kb inversion clade</taxon>
        <taxon>genistoids sensu lato</taxon>
        <taxon>core genistoids</taxon>
        <taxon>Crotalarieae</taxon>
        <taxon>Crotalaria</taxon>
    </lineage>
</organism>
<proteinExistence type="predicted"/>
<keyword evidence="2" id="KW-1185">Reference proteome</keyword>
<evidence type="ECO:0000313" key="2">
    <source>
        <dbReference type="Proteomes" id="UP001372338"/>
    </source>
</evidence>
<gene>
    <name evidence="1" type="ORF">RIF29_19847</name>
</gene>
<name>A0AAN9F050_CROPI</name>
<comment type="caution">
    <text evidence="1">The sequence shown here is derived from an EMBL/GenBank/DDBJ whole genome shotgun (WGS) entry which is preliminary data.</text>
</comment>
<sequence length="162" mass="17955">MHVEICGGGVEISSSFIPAVVELDGVDLHVESEMSGEMGEVDVGEIGGEMDDDESVKSMIWCLVEGTKDAWWWRLRGDRRRRGACCLGGGDRMREEEEEVLDAVGGGDKGREERVEKMRELQAKTIPKPLCLPLFPFIIPSSLYKHSLSQTPHPLSTQLKQG</sequence>
<accession>A0AAN9F050</accession>
<dbReference type="AlphaFoldDB" id="A0AAN9F050"/>